<reference evidence="4" key="1">
    <citation type="journal article" date="2019" name="Int. J. Syst. Evol. Microbiol.">
        <title>The Global Catalogue of Microorganisms (GCM) 10K type strain sequencing project: providing services to taxonomists for standard genome sequencing and annotation.</title>
        <authorList>
            <consortium name="The Broad Institute Genomics Platform"/>
            <consortium name="The Broad Institute Genome Sequencing Center for Infectious Disease"/>
            <person name="Wu L."/>
            <person name="Ma J."/>
        </authorList>
    </citation>
    <scope>NUCLEOTIDE SEQUENCE [LARGE SCALE GENOMIC DNA]</scope>
    <source>
        <strain evidence="4">JCM 15478</strain>
    </source>
</reference>
<dbReference type="PANTHER" id="PTHR11487:SF0">
    <property type="entry name" value="S-ACYL FATTY ACID SYNTHASE THIOESTERASE, MEDIUM CHAIN"/>
    <property type="match status" value="1"/>
</dbReference>
<proteinExistence type="inferred from homology"/>
<sequence length="255" mass="28070">MSDNPWVSRIGAPRPERPVLLIFPHAGSGASAFQRWRRTAPEDVEVLAVRMPGRETRIREPLVADLPTLVERVADGVADVLEGRPYAFYGHSVGSLVAYELTLLRRARGLPEPEGLTLSGYPAPHLRTPDPLHEEPDDTLLEFLRERDYVPELLLTQKGFMEMLLPILRADFALAGGYRPGAYGVEEPLSCPVHAFGGGDDPFVTPKELAGWGDLTRGEFTSEIFPGGHFFVFERSEAVLRAAVSRLTGRGASEV</sequence>
<dbReference type="Gene3D" id="3.40.50.1820">
    <property type="entry name" value="alpha/beta hydrolase"/>
    <property type="match status" value="1"/>
</dbReference>
<evidence type="ECO:0000256" key="1">
    <source>
        <dbReference type="ARBA" id="ARBA00007169"/>
    </source>
</evidence>
<keyword evidence="4" id="KW-1185">Reference proteome</keyword>
<gene>
    <name evidence="3" type="ORF">GCM10009801_44250</name>
</gene>
<dbReference type="Proteomes" id="UP001500016">
    <property type="component" value="Unassembled WGS sequence"/>
</dbReference>
<accession>A0ABP5HPF0</accession>
<evidence type="ECO:0000313" key="3">
    <source>
        <dbReference type="EMBL" id="GAA2083655.1"/>
    </source>
</evidence>
<dbReference type="InterPro" id="IPR001031">
    <property type="entry name" value="Thioesterase"/>
</dbReference>
<evidence type="ECO:0000259" key="2">
    <source>
        <dbReference type="Pfam" id="PF00975"/>
    </source>
</evidence>
<dbReference type="SUPFAM" id="SSF53474">
    <property type="entry name" value="alpha/beta-Hydrolases"/>
    <property type="match status" value="1"/>
</dbReference>
<dbReference type="EMBL" id="BAAAPE010000011">
    <property type="protein sequence ID" value="GAA2083655.1"/>
    <property type="molecule type" value="Genomic_DNA"/>
</dbReference>
<organism evidence="3 4">
    <name type="scientific">Streptomyces albiaxialis</name>
    <dbReference type="NCBI Taxonomy" id="329523"/>
    <lineage>
        <taxon>Bacteria</taxon>
        <taxon>Bacillati</taxon>
        <taxon>Actinomycetota</taxon>
        <taxon>Actinomycetes</taxon>
        <taxon>Kitasatosporales</taxon>
        <taxon>Streptomycetaceae</taxon>
        <taxon>Streptomyces</taxon>
    </lineage>
</organism>
<dbReference type="InterPro" id="IPR029058">
    <property type="entry name" value="AB_hydrolase_fold"/>
</dbReference>
<dbReference type="Pfam" id="PF00975">
    <property type="entry name" value="Thioesterase"/>
    <property type="match status" value="1"/>
</dbReference>
<feature type="domain" description="Thioesterase" evidence="2">
    <location>
        <begin position="20"/>
        <end position="242"/>
    </location>
</feature>
<name>A0ABP5HPF0_9ACTN</name>
<dbReference type="InterPro" id="IPR012223">
    <property type="entry name" value="TEII"/>
</dbReference>
<comment type="caution">
    <text evidence="3">The sequence shown here is derived from an EMBL/GenBank/DDBJ whole genome shotgun (WGS) entry which is preliminary data.</text>
</comment>
<evidence type="ECO:0000313" key="4">
    <source>
        <dbReference type="Proteomes" id="UP001500016"/>
    </source>
</evidence>
<protein>
    <recommendedName>
        <fullName evidence="2">Thioesterase domain-containing protein</fullName>
    </recommendedName>
</protein>
<dbReference type="PANTHER" id="PTHR11487">
    <property type="entry name" value="THIOESTERASE"/>
    <property type="match status" value="1"/>
</dbReference>
<comment type="similarity">
    <text evidence="1">Belongs to the thioesterase family.</text>
</comment>
<dbReference type="RefSeq" id="WP_344530791.1">
    <property type="nucleotide sequence ID" value="NZ_BAAAPE010000011.1"/>
</dbReference>